<dbReference type="InterPro" id="IPR011330">
    <property type="entry name" value="Glyco_hydro/deAcase_b/a-brl"/>
</dbReference>
<dbReference type="AlphaFoldDB" id="A0A5M8AD39"/>
<organism evidence="2 3">
    <name type="scientific">Cupriavidus cauae</name>
    <dbReference type="NCBI Taxonomy" id="2608999"/>
    <lineage>
        <taxon>Bacteria</taxon>
        <taxon>Pseudomonadati</taxon>
        <taxon>Pseudomonadota</taxon>
        <taxon>Betaproteobacteria</taxon>
        <taxon>Burkholderiales</taxon>
        <taxon>Burkholderiaceae</taxon>
        <taxon>Cupriavidus</taxon>
    </lineage>
</organism>
<evidence type="ECO:0000313" key="2">
    <source>
        <dbReference type="EMBL" id="KAA6119800.1"/>
    </source>
</evidence>
<name>A0A5M8AD39_9BURK</name>
<dbReference type="CDD" id="cd10917">
    <property type="entry name" value="CE4_NodB_like_6s_7s"/>
    <property type="match status" value="1"/>
</dbReference>
<feature type="domain" description="NodB homology" evidence="1">
    <location>
        <begin position="62"/>
        <end position="278"/>
    </location>
</feature>
<dbReference type="EMBL" id="VWRN01000049">
    <property type="protein sequence ID" value="KAA6119800.1"/>
    <property type="molecule type" value="Genomic_DNA"/>
</dbReference>
<accession>A0A5M8AD39</accession>
<sequence>MRLGNAHSPATLAVCPSLPPLGEGRSVGTGQRLARVLLAALTALACAASPPAHAAPDDCRAGTLYLTFDTGSMSQAQLIADVLRRQRVRATFFLANEPTVRGDHSLDAGWAPYWKALAADGHAFGSHTFDHVYLRSTRGGKVVMRPQFGPRAGQDIAMDQSAFCAELDRSAAALRRLAGVGMAPLWRAPGGRTAPQTLAWARQCGYRHVGWAQAGFLGDELDSDRYPNTALLNRALRDLRDGDIAMAHLGIWSRRDPWAPAVLEPLIEGLRRKGFCFATLREHPDYRSARPAGARGGPN</sequence>
<dbReference type="GO" id="GO:0005975">
    <property type="term" value="P:carbohydrate metabolic process"/>
    <property type="evidence" value="ECO:0007669"/>
    <property type="project" value="InterPro"/>
</dbReference>
<dbReference type="PROSITE" id="PS51677">
    <property type="entry name" value="NODB"/>
    <property type="match status" value="1"/>
</dbReference>
<protein>
    <submittedName>
        <fullName evidence="2">Polysaccharide deacetylase family protein</fullName>
    </submittedName>
</protein>
<dbReference type="GO" id="GO:0016810">
    <property type="term" value="F:hydrolase activity, acting on carbon-nitrogen (but not peptide) bonds"/>
    <property type="evidence" value="ECO:0007669"/>
    <property type="project" value="InterPro"/>
</dbReference>
<dbReference type="Pfam" id="PF01522">
    <property type="entry name" value="Polysacc_deac_1"/>
    <property type="match status" value="1"/>
</dbReference>
<dbReference type="InterPro" id="IPR050248">
    <property type="entry name" value="Polysacc_deacetylase_ArnD"/>
</dbReference>
<gene>
    <name evidence="2" type="ORF">F1599_18655</name>
</gene>
<evidence type="ECO:0000313" key="3">
    <source>
        <dbReference type="Proteomes" id="UP000324324"/>
    </source>
</evidence>
<keyword evidence="3" id="KW-1185">Reference proteome</keyword>
<comment type="caution">
    <text evidence="2">The sequence shown here is derived from an EMBL/GenBank/DDBJ whole genome shotgun (WGS) entry which is preliminary data.</text>
</comment>
<dbReference type="Gene3D" id="3.20.20.370">
    <property type="entry name" value="Glycoside hydrolase/deacetylase"/>
    <property type="match status" value="1"/>
</dbReference>
<dbReference type="SUPFAM" id="SSF88713">
    <property type="entry name" value="Glycoside hydrolase/deacetylase"/>
    <property type="match status" value="1"/>
</dbReference>
<dbReference type="Proteomes" id="UP000324324">
    <property type="component" value="Unassembled WGS sequence"/>
</dbReference>
<reference evidence="2 3" key="1">
    <citation type="submission" date="2019-09" db="EMBL/GenBank/DDBJ databases">
        <title>Isolation of a novel species in the genus Cupriavidus from patients with sepsis using whole genome sequencing.</title>
        <authorList>
            <person name="Kweon O.J."/>
            <person name="Lee M.-K."/>
        </authorList>
    </citation>
    <scope>NUCLEOTIDE SEQUENCE [LARGE SCALE GENOMIC DNA]</scope>
    <source>
        <strain evidence="2 3">MKL-01</strain>
    </source>
</reference>
<dbReference type="PANTHER" id="PTHR10587">
    <property type="entry name" value="GLYCOSYL TRANSFERASE-RELATED"/>
    <property type="match status" value="1"/>
</dbReference>
<evidence type="ECO:0000259" key="1">
    <source>
        <dbReference type="PROSITE" id="PS51677"/>
    </source>
</evidence>
<dbReference type="InterPro" id="IPR002509">
    <property type="entry name" value="NODB_dom"/>
</dbReference>
<proteinExistence type="predicted"/>